<dbReference type="AlphaFoldDB" id="A0A2M6T130"/>
<dbReference type="Proteomes" id="UP000229390">
    <property type="component" value="Unassembled WGS sequence"/>
</dbReference>
<name>A0A2M6T130_9BACT</name>
<dbReference type="InterPro" id="IPR050696">
    <property type="entry name" value="FtsA/MreB"/>
</dbReference>
<dbReference type="PIRSF" id="PIRSF019169">
    <property type="entry name" value="PilM"/>
    <property type="match status" value="1"/>
</dbReference>
<dbReference type="NCBIfam" id="TIGR01175">
    <property type="entry name" value="pilM"/>
    <property type="match status" value="1"/>
</dbReference>
<evidence type="ECO:0000313" key="2">
    <source>
        <dbReference type="Proteomes" id="UP000229390"/>
    </source>
</evidence>
<dbReference type="InterPro" id="IPR043129">
    <property type="entry name" value="ATPase_NBD"/>
</dbReference>
<dbReference type="Pfam" id="PF11104">
    <property type="entry name" value="PilM_2"/>
    <property type="match status" value="1"/>
</dbReference>
<proteinExistence type="predicted"/>
<dbReference type="PANTHER" id="PTHR32432:SF3">
    <property type="entry name" value="ETHANOLAMINE UTILIZATION PROTEIN EUTJ"/>
    <property type="match status" value="1"/>
</dbReference>
<reference evidence="2" key="1">
    <citation type="submission" date="2017-09" db="EMBL/GenBank/DDBJ databases">
        <title>Depth-based differentiation of microbial function through sediment-hosted aquifers and enrichment of novel symbionts in the deep terrestrial subsurface.</title>
        <authorList>
            <person name="Probst A.J."/>
            <person name="Ladd B."/>
            <person name="Jarett J.K."/>
            <person name="Geller-Mcgrath D.E."/>
            <person name="Sieber C.M.K."/>
            <person name="Emerson J.B."/>
            <person name="Anantharaman K."/>
            <person name="Thomas B.C."/>
            <person name="Malmstrom R."/>
            <person name="Stieglmeier M."/>
            <person name="Klingl A."/>
            <person name="Woyke T."/>
            <person name="Ryan C.M."/>
            <person name="Banfield J.F."/>
        </authorList>
    </citation>
    <scope>NUCLEOTIDE SEQUENCE [LARGE SCALE GENOMIC DNA]</scope>
</reference>
<sequence>MFFKNKSLGIDISDYSIEVISLEGPASEPRLLLMANALVEEGIFENGKIVKKDELKKTLKSLLRRPNFGRLETKKAVFALPEAETFILNLSLPAEIEKQEIQNFVRSQIEENFPYAPEDLYFDSRLNGEEVFIAASPKEIVNSYLEIIRSLNLKLMALEPESLSLSRTLIKEAKPILVVDIGAKISNFSLFDAGQLKMSFSLPIAGSNFTRALAEKLNLTLSKAEALKKKIGLNPKPEEGRVFLVLQKELSGLVEEMKKISNFFFEKTGKNLGKIILAGGSASLPRLPDYLKENLGVPIEICDPWITIDIGILKKRSYLEEARKINPVVYAPAIGAALRGIEKNPEKSEINLLPR</sequence>
<dbReference type="CDD" id="cd24049">
    <property type="entry name" value="ASKHA_NBD_PilM"/>
    <property type="match status" value="1"/>
</dbReference>
<protein>
    <recommendedName>
        <fullName evidence="3">SHS2 domain-containing protein</fullName>
    </recommendedName>
</protein>
<comment type="caution">
    <text evidence="1">The sequence shown here is derived from an EMBL/GenBank/DDBJ whole genome shotgun (WGS) entry which is preliminary data.</text>
</comment>
<dbReference type="PANTHER" id="PTHR32432">
    <property type="entry name" value="CELL DIVISION PROTEIN FTSA-RELATED"/>
    <property type="match status" value="1"/>
</dbReference>
<evidence type="ECO:0000313" key="1">
    <source>
        <dbReference type="EMBL" id="PIS39029.1"/>
    </source>
</evidence>
<accession>A0A2M6T130</accession>
<dbReference type="Gene3D" id="3.30.1490.300">
    <property type="match status" value="1"/>
</dbReference>
<gene>
    <name evidence="1" type="ORF">COT34_00485</name>
</gene>
<dbReference type="InterPro" id="IPR005883">
    <property type="entry name" value="PilM"/>
</dbReference>
<dbReference type="Gene3D" id="3.30.420.40">
    <property type="match status" value="2"/>
</dbReference>
<dbReference type="SUPFAM" id="SSF53067">
    <property type="entry name" value="Actin-like ATPase domain"/>
    <property type="match status" value="2"/>
</dbReference>
<evidence type="ECO:0008006" key="3">
    <source>
        <dbReference type="Google" id="ProtNLM"/>
    </source>
</evidence>
<dbReference type="EMBL" id="PEYE01000010">
    <property type="protein sequence ID" value="PIS39029.1"/>
    <property type="molecule type" value="Genomic_DNA"/>
</dbReference>
<organism evidence="1 2">
    <name type="scientific">Candidatus Nealsonbacteria bacterium CG08_land_8_20_14_0_20_43_11</name>
    <dbReference type="NCBI Taxonomy" id="1974706"/>
    <lineage>
        <taxon>Bacteria</taxon>
        <taxon>Candidatus Nealsoniibacteriota</taxon>
    </lineage>
</organism>